<dbReference type="AlphaFoldDB" id="A0AA38TAE6"/>
<gene>
    <name evidence="2" type="ORF">OSB04_011922</name>
</gene>
<name>A0AA38TAE6_9ASTR</name>
<dbReference type="Proteomes" id="UP001172457">
    <property type="component" value="Chromosome 3"/>
</dbReference>
<keyword evidence="3" id="KW-1185">Reference proteome</keyword>
<organism evidence="2 3">
    <name type="scientific">Centaurea solstitialis</name>
    <name type="common">yellow star-thistle</name>
    <dbReference type="NCBI Taxonomy" id="347529"/>
    <lineage>
        <taxon>Eukaryota</taxon>
        <taxon>Viridiplantae</taxon>
        <taxon>Streptophyta</taxon>
        <taxon>Embryophyta</taxon>
        <taxon>Tracheophyta</taxon>
        <taxon>Spermatophyta</taxon>
        <taxon>Magnoliopsida</taxon>
        <taxon>eudicotyledons</taxon>
        <taxon>Gunneridae</taxon>
        <taxon>Pentapetalae</taxon>
        <taxon>asterids</taxon>
        <taxon>campanulids</taxon>
        <taxon>Asterales</taxon>
        <taxon>Asteraceae</taxon>
        <taxon>Carduoideae</taxon>
        <taxon>Cardueae</taxon>
        <taxon>Centaureinae</taxon>
        <taxon>Centaurea</taxon>
    </lineage>
</organism>
<evidence type="ECO:0000313" key="2">
    <source>
        <dbReference type="EMBL" id="KAJ9557308.1"/>
    </source>
</evidence>
<accession>A0AA38TAE6</accession>
<reference evidence="2" key="1">
    <citation type="submission" date="2023-03" db="EMBL/GenBank/DDBJ databases">
        <title>Chromosome-scale reference genome and RAD-based genetic map of yellow starthistle (Centaurea solstitialis) reveal putative structural variation and QTLs associated with invader traits.</title>
        <authorList>
            <person name="Reatini B."/>
            <person name="Cang F.A."/>
            <person name="Jiang Q."/>
            <person name="Mckibben M.T.W."/>
            <person name="Barker M.S."/>
            <person name="Rieseberg L.H."/>
            <person name="Dlugosch K.M."/>
        </authorList>
    </citation>
    <scope>NUCLEOTIDE SEQUENCE</scope>
    <source>
        <strain evidence="2">CAN-66</strain>
        <tissue evidence="2">Leaf</tissue>
    </source>
</reference>
<dbReference type="Pfam" id="PF22936">
    <property type="entry name" value="Pol_BBD"/>
    <property type="match status" value="1"/>
</dbReference>
<evidence type="ECO:0000313" key="3">
    <source>
        <dbReference type="Proteomes" id="UP001172457"/>
    </source>
</evidence>
<feature type="domain" description="Retrovirus-related Pol polyprotein from transposon TNT 1-94-like beta-barrel" evidence="1">
    <location>
        <begin position="94"/>
        <end position="168"/>
    </location>
</feature>
<proteinExistence type="predicted"/>
<protein>
    <recommendedName>
        <fullName evidence="1">Retrovirus-related Pol polyprotein from transposon TNT 1-94-like beta-barrel domain-containing protein</fullName>
    </recommendedName>
</protein>
<comment type="caution">
    <text evidence="2">The sequence shown here is derived from an EMBL/GenBank/DDBJ whole genome shotgun (WGS) entry which is preliminary data.</text>
</comment>
<sequence>MTQEELVYLMWYSLPKEICDIASAYMKEPKIDVAKVHENIWACLEPKPSPAELMDSDWIDELGDPSCPECGSQDICEHSMNIDQIEIGLPDAPGSGNHICNHLQGFTRRETLRKDRLNLRVGEGTPLIAEAVGSYSLSLPSGLVLELENCYCVPKMIKNVMSFDFLVDQDQDQDQETNESVLQSTDPVH</sequence>
<evidence type="ECO:0000259" key="1">
    <source>
        <dbReference type="Pfam" id="PF22936"/>
    </source>
</evidence>
<dbReference type="InterPro" id="IPR054722">
    <property type="entry name" value="PolX-like_BBD"/>
</dbReference>
<dbReference type="EMBL" id="JARYMX010000003">
    <property type="protein sequence ID" value="KAJ9557308.1"/>
    <property type="molecule type" value="Genomic_DNA"/>
</dbReference>